<accession>X1I049</accession>
<comment type="caution">
    <text evidence="2">The sequence shown here is derived from an EMBL/GenBank/DDBJ whole genome shotgun (WGS) entry which is preliminary data.</text>
</comment>
<evidence type="ECO:0000259" key="1">
    <source>
        <dbReference type="Pfam" id="PF24390"/>
    </source>
</evidence>
<name>X1I049_9ZZZZ</name>
<dbReference type="AlphaFoldDB" id="X1I049"/>
<dbReference type="Pfam" id="PF24390">
    <property type="entry name" value="PRTase-CE"/>
    <property type="match status" value="1"/>
</dbReference>
<dbReference type="InterPro" id="IPR056920">
    <property type="entry name" value="PRTase-CE"/>
</dbReference>
<organism evidence="2">
    <name type="scientific">marine sediment metagenome</name>
    <dbReference type="NCBI Taxonomy" id="412755"/>
    <lineage>
        <taxon>unclassified sequences</taxon>
        <taxon>metagenomes</taxon>
        <taxon>ecological metagenomes</taxon>
    </lineage>
</organism>
<proteinExistence type="predicted"/>
<sequence>LKNIDYYTNDHVCKMLQTIFRQLQTIPNYNFYKSFFSTFHIRAKSDQIIQERFRFATGLKNGRYKDKFIGVTDINKIRGDPENLFFFLEDFVGTGRSIVTNWGKAAHFLSEIDNLYLVIVCGHDFGIQNIEDNTGFKVTAGKIILEKERFYSEHNPIFDSSEQDIIMKYCEKVGYPVAGWGDCQSNVIFYSRAPNSTLPIFWKDVDNDYEWRGLFKRHYEET</sequence>
<dbReference type="EMBL" id="BARU01030173">
    <property type="protein sequence ID" value="GAH75067.1"/>
    <property type="molecule type" value="Genomic_DNA"/>
</dbReference>
<reference evidence="2" key="1">
    <citation type="journal article" date="2014" name="Front. Microbiol.">
        <title>High frequency of phylogenetically diverse reductive dehalogenase-homologous genes in deep subseafloor sedimentary metagenomes.</title>
        <authorList>
            <person name="Kawai M."/>
            <person name="Futagami T."/>
            <person name="Toyoda A."/>
            <person name="Takaki Y."/>
            <person name="Nishi S."/>
            <person name="Hori S."/>
            <person name="Arai W."/>
            <person name="Tsubouchi T."/>
            <person name="Morono Y."/>
            <person name="Uchiyama I."/>
            <person name="Ito T."/>
            <person name="Fujiyama A."/>
            <person name="Inagaki F."/>
            <person name="Takami H."/>
        </authorList>
    </citation>
    <scope>NUCLEOTIDE SEQUENCE</scope>
    <source>
        <strain evidence="2">Expedition CK06-06</strain>
    </source>
</reference>
<protein>
    <recommendedName>
        <fullName evidence="1">PRTase-CE domain-containing protein</fullName>
    </recommendedName>
</protein>
<gene>
    <name evidence="2" type="ORF">S03H2_47926</name>
</gene>
<feature type="non-terminal residue" evidence="2">
    <location>
        <position position="1"/>
    </location>
</feature>
<feature type="domain" description="PRTase-CE" evidence="1">
    <location>
        <begin position="1"/>
        <end position="217"/>
    </location>
</feature>
<evidence type="ECO:0000313" key="2">
    <source>
        <dbReference type="EMBL" id="GAH75067.1"/>
    </source>
</evidence>